<feature type="signal peptide" evidence="2">
    <location>
        <begin position="1"/>
        <end position="19"/>
    </location>
</feature>
<feature type="compositionally biased region" description="Low complexity" evidence="1">
    <location>
        <begin position="157"/>
        <end position="175"/>
    </location>
</feature>
<keyword evidence="2" id="KW-0732">Signal</keyword>
<dbReference type="Proteomes" id="UP000664203">
    <property type="component" value="Unassembled WGS sequence"/>
</dbReference>
<feature type="compositionally biased region" description="Basic and acidic residues" evidence="1">
    <location>
        <begin position="177"/>
        <end position="187"/>
    </location>
</feature>
<dbReference type="AlphaFoldDB" id="A0A8H3FIF1"/>
<keyword evidence="4" id="KW-1185">Reference proteome</keyword>
<comment type="caution">
    <text evidence="3">The sequence shown here is derived from an EMBL/GenBank/DDBJ whole genome shotgun (WGS) entry which is preliminary data.</text>
</comment>
<protein>
    <submittedName>
        <fullName evidence="3">Uncharacterized protein</fullName>
    </submittedName>
</protein>
<gene>
    <name evidence="3" type="ORF">ALECFALPRED_003087</name>
</gene>
<sequence>MWKLCTAIAIAALSSTTNAFILDFNSAGQCTGATIGEFVGTVGSGCQTQFFNVSDSNILIPVEGGSDNVLITPNITANPSDATSAVAWYGEANCQTLIALGNVPVCLGVASYESFQVIDIKDVGFSYLRPAVVVDLPPNATETATKGEVLTEPGAVSTPASSAPRPPATTSARPTMMRRDTTKEGSLAKRRQSTQAEHMTNAKRMTHGAVHSAAGQEWKFQQIASRVYRGVNPASWNDNIHKRSFAELKAPISQRALRPLQPRALSSTNCNFIRTCMIDSGYSQSFNITSAGGPLLSAITKLNTANTDDWSYLQSPIVVEVVDDFGKFEGYIYAVTLQHSENVNTCSDQATQRDVLRAALAQGAQGSGVTDMQVALDVKAPQSAGKTNLLFVSTRSAGNRNMSIYPVCEAVVVNF</sequence>
<reference evidence="3" key="1">
    <citation type="submission" date="2021-03" db="EMBL/GenBank/DDBJ databases">
        <authorList>
            <person name="Tagirdzhanova G."/>
        </authorList>
    </citation>
    <scope>NUCLEOTIDE SEQUENCE</scope>
</reference>
<evidence type="ECO:0000313" key="3">
    <source>
        <dbReference type="EMBL" id="CAF9925201.1"/>
    </source>
</evidence>
<feature type="region of interest" description="Disordered" evidence="1">
    <location>
        <begin position="144"/>
        <end position="195"/>
    </location>
</feature>
<accession>A0A8H3FIF1</accession>
<evidence type="ECO:0000256" key="1">
    <source>
        <dbReference type="SAM" id="MobiDB-lite"/>
    </source>
</evidence>
<feature type="chain" id="PRO_5034970026" evidence="2">
    <location>
        <begin position="20"/>
        <end position="415"/>
    </location>
</feature>
<proteinExistence type="predicted"/>
<evidence type="ECO:0000313" key="4">
    <source>
        <dbReference type="Proteomes" id="UP000664203"/>
    </source>
</evidence>
<organism evidence="3 4">
    <name type="scientific">Alectoria fallacina</name>
    <dbReference type="NCBI Taxonomy" id="1903189"/>
    <lineage>
        <taxon>Eukaryota</taxon>
        <taxon>Fungi</taxon>
        <taxon>Dikarya</taxon>
        <taxon>Ascomycota</taxon>
        <taxon>Pezizomycotina</taxon>
        <taxon>Lecanoromycetes</taxon>
        <taxon>OSLEUM clade</taxon>
        <taxon>Lecanoromycetidae</taxon>
        <taxon>Lecanorales</taxon>
        <taxon>Lecanorineae</taxon>
        <taxon>Parmeliaceae</taxon>
        <taxon>Alectoria</taxon>
    </lineage>
</organism>
<dbReference type="EMBL" id="CAJPDR010000201">
    <property type="protein sequence ID" value="CAF9925201.1"/>
    <property type="molecule type" value="Genomic_DNA"/>
</dbReference>
<name>A0A8H3FIF1_9LECA</name>
<evidence type="ECO:0000256" key="2">
    <source>
        <dbReference type="SAM" id="SignalP"/>
    </source>
</evidence>
<dbReference type="OrthoDB" id="4766028at2759"/>